<evidence type="ECO:0000313" key="1">
    <source>
        <dbReference type="EMBL" id="CAG7651423.1"/>
    </source>
</evidence>
<name>A0ABM8VNH1_9BACL</name>
<dbReference type="Proteomes" id="UP000730618">
    <property type="component" value="Unassembled WGS sequence"/>
</dbReference>
<organism evidence="1 2">
    <name type="scientific">Paenibacillus allorhizosphaerae</name>
    <dbReference type="NCBI Taxonomy" id="2849866"/>
    <lineage>
        <taxon>Bacteria</taxon>
        <taxon>Bacillati</taxon>
        <taxon>Bacillota</taxon>
        <taxon>Bacilli</taxon>
        <taxon>Bacillales</taxon>
        <taxon>Paenibacillaceae</taxon>
        <taxon>Paenibacillus</taxon>
    </lineage>
</organism>
<proteinExistence type="predicted"/>
<keyword evidence="2" id="KW-1185">Reference proteome</keyword>
<evidence type="ECO:0000313" key="2">
    <source>
        <dbReference type="Proteomes" id="UP000730618"/>
    </source>
</evidence>
<reference evidence="1 2" key="1">
    <citation type="submission" date="2021-06" db="EMBL/GenBank/DDBJ databases">
        <authorList>
            <person name="Criscuolo A."/>
        </authorList>
    </citation>
    <scope>NUCLEOTIDE SEQUENCE [LARGE SCALE GENOMIC DNA]</scope>
    <source>
        <strain evidence="2">CIP 111802</strain>
    </source>
</reference>
<sequence length="114" mass="13429">MGSMVINERFWVGLESDALKQESVETLEMEQTLLHAIAYRPGAIVKDVLGVLNAMDVRKLMYLYEELYYFQPMDYDPDEFDQENSHQTLMEINRTIGISQMIRVLPIDRKRRLL</sequence>
<dbReference type="RefSeq" id="WP_218101214.1">
    <property type="nucleotide sequence ID" value="NZ_CAJVCE010000016.1"/>
</dbReference>
<protein>
    <submittedName>
        <fullName evidence="1">Uncharacterized protein</fullName>
    </submittedName>
</protein>
<comment type="caution">
    <text evidence="1">The sequence shown here is derived from an EMBL/GenBank/DDBJ whole genome shotgun (WGS) entry which is preliminary data.</text>
</comment>
<gene>
    <name evidence="1" type="ORF">PAECIP111802_04959</name>
</gene>
<accession>A0ABM8VNH1</accession>
<dbReference type="EMBL" id="CAJVCE010000016">
    <property type="protein sequence ID" value="CAG7651423.1"/>
    <property type="molecule type" value="Genomic_DNA"/>
</dbReference>